<dbReference type="CDD" id="cd07914">
    <property type="entry name" value="IGPD"/>
    <property type="match status" value="1"/>
</dbReference>
<dbReference type="AlphaFoldDB" id="D4H5V7"/>
<dbReference type="EC" id="4.2.1.19" evidence="6 7"/>
<accession>D4H5V7</accession>
<keyword evidence="5 6" id="KW-0456">Lyase</keyword>
<evidence type="ECO:0000256" key="4">
    <source>
        <dbReference type="ARBA" id="ARBA00023102"/>
    </source>
</evidence>
<dbReference type="GO" id="GO:0005737">
    <property type="term" value="C:cytoplasm"/>
    <property type="evidence" value="ECO:0007669"/>
    <property type="project" value="UniProtKB-SubCell"/>
</dbReference>
<keyword evidence="6" id="KW-0963">Cytoplasm</keyword>
<keyword evidence="9" id="KW-1185">Reference proteome</keyword>
<reference evidence="8 9" key="1">
    <citation type="journal article" date="2010" name="Stand. Genomic Sci.">
        <title>Complete genome sequence of Denitrovibrio acetiphilus type strain (N2460).</title>
        <authorList>
            <person name="Kiss H."/>
            <person name="Lang E."/>
            <person name="Lapidus A."/>
            <person name="Copeland A."/>
            <person name="Nolan M."/>
            <person name="Glavina Del Rio T."/>
            <person name="Chen F."/>
            <person name="Lucas S."/>
            <person name="Tice H."/>
            <person name="Cheng J.F."/>
            <person name="Han C."/>
            <person name="Goodwin L."/>
            <person name="Pitluck S."/>
            <person name="Liolios K."/>
            <person name="Pati A."/>
            <person name="Ivanova N."/>
            <person name="Mavromatis K."/>
            <person name="Chen A."/>
            <person name="Palaniappan K."/>
            <person name="Land M."/>
            <person name="Hauser L."/>
            <person name="Chang Y.J."/>
            <person name="Jeffries C.D."/>
            <person name="Detter J.C."/>
            <person name="Brettin T."/>
            <person name="Spring S."/>
            <person name="Rohde M."/>
            <person name="Goker M."/>
            <person name="Woyke T."/>
            <person name="Bristow J."/>
            <person name="Eisen J.A."/>
            <person name="Markowitz V."/>
            <person name="Hugenholtz P."/>
            <person name="Kyrpides N.C."/>
            <person name="Klenk H.P."/>
        </authorList>
    </citation>
    <scope>NUCLEOTIDE SEQUENCE [LARGE SCALE GENOMIC DNA]</scope>
    <source>
        <strain evidence="9">DSM 12809 / NBRC 114555 / N2460</strain>
    </source>
</reference>
<name>D4H5V7_DENA2</name>
<dbReference type="InterPro" id="IPR038494">
    <property type="entry name" value="IGPD_sf"/>
</dbReference>
<dbReference type="eggNOG" id="COG0131">
    <property type="taxonomic scope" value="Bacteria"/>
</dbReference>
<dbReference type="STRING" id="522772.Dacet_2797"/>
<evidence type="ECO:0000313" key="8">
    <source>
        <dbReference type="EMBL" id="ADD69548.1"/>
    </source>
</evidence>
<dbReference type="InterPro" id="IPR020568">
    <property type="entry name" value="Ribosomal_Su5_D2-typ_SF"/>
</dbReference>
<dbReference type="PANTHER" id="PTHR23133">
    <property type="entry name" value="IMIDAZOLEGLYCEROL-PHOSPHATE DEHYDRATASE HIS7"/>
    <property type="match status" value="1"/>
</dbReference>
<dbReference type="InterPro" id="IPR000807">
    <property type="entry name" value="ImidazoleglycerolP_deHydtase"/>
</dbReference>
<comment type="catalytic activity">
    <reaction evidence="6 7">
        <text>D-erythro-1-(imidazol-4-yl)glycerol 3-phosphate = 3-(imidazol-4-yl)-2-oxopropyl phosphate + H2O</text>
        <dbReference type="Rhea" id="RHEA:11040"/>
        <dbReference type="ChEBI" id="CHEBI:15377"/>
        <dbReference type="ChEBI" id="CHEBI:57766"/>
        <dbReference type="ChEBI" id="CHEBI:58278"/>
        <dbReference type="EC" id="4.2.1.19"/>
    </reaction>
</comment>
<dbReference type="Gene3D" id="3.30.230.40">
    <property type="entry name" value="Imidazole glycerol phosphate dehydratase, domain 1"/>
    <property type="match status" value="2"/>
</dbReference>
<sequence>MERKATIERKTTETDVSITLNVDGKGKYSVETGVGFLNHMLELFSRHGSFDLTVNANGDTHIDAHHTAEDIGIVLGEAFVKALGDKRGIARYGFFLLPMDETLIECAVDFSGRTYLNFDAPIPAEKVGDFDTELVEEFFKAFADRAGINLHIIKRYGRNTHHIIEGIFKCVARAIKTAVKIESDQIPSTKGSLA</sequence>
<dbReference type="NCBIfam" id="NF002114">
    <property type="entry name" value="PRK00951.2-4"/>
    <property type="match status" value="1"/>
</dbReference>
<dbReference type="HAMAP" id="MF_00076">
    <property type="entry name" value="HisB"/>
    <property type="match status" value="1"/>
</dbReference>
<keyword evidence="4 6" id="KW-0368">Histidine biosynthesis</keyword>
<dbReference type="HOGENOM" id="CLU_044308_3_0_0"/>
<dbReference type="Proteomes" id="UP000002012">
    <property type="component" value="Chromosome"/>
</dbReference>
<keyword evidence="3 6" id="KW-0028">Amino-acid biosynthesis</keyword>
<dbReference type="FunFam" id="3.30.230.40:FF:000003">
    <property type="entry name" value="Imidazoleglycerol-phosphate dehydratase HisB"/>
    <property type="match status" value="1"/>
</dbReference>
<dbReference type="PANTHER" id="PTHR23133:SF2">
    <property type="entry name" value="IMIDAZOLEGLYCEROL-PHOSPHATE DEHYDRATASE"/>
    <property type="match status" value="1"/>
</dbReference>
<dbReference type="EMBL" id="CP001968">
    <property type="protein sequence ID" value="ADD69548.1"/>
    <property type="molecule type" value="Genomic_DNA"/>
</dbReference>
<dbReference type="FunFam" id="3.30.230.40:FF:000001">
    <property type="entry name" value="Imidazoleglycerol-phosphate dehydratase HisB"/>
    <property type="match status" value="1"/>
</dbReference>
<dbReference type="Pfam" id="PF00475">
    <property type="entry name" value="IGPD"/>
    <property type="match status" value="1"/>
</dbReference>
<dbReference type="FunCoup" id="D4H5V7">
    <property type="interactions" value="351"/>
</dbReference>
<dbReference type="RefSeq" id="WP_013012039.1">
    <property type="nucleotide sequence ID" value="NC_013943.1"/>
</dbReference>
<evidence type="ECO:0000313" key="9">
    <source>
        <dbReference type="Proteomes" id="UP000002012"/>
    </source>
</evidence>
<evidence type="ECO:0000256" key="6">
    <source>
        <dbReference type="HAMAP-Rule" id="MF_00076"/>
    </source>
</evidence>
<evidence type="ECO:0000256" key="2">
    <source>
        <dbReference type="ARBA" id="ARBA00016664"/>
    </source>
</evidence>
<dbReference type="GO" id="GO:0000105">
    <property type="term" value="P:L-histidine biosynthetic process"/>
    <property type="evidence" value="ECO:0007669"/>
    <property type="project" value="UniProtKB-UniRule"/>
</dbReference>
<comment type="similarity">
    <text evidence="6 7">Belongs to the imidazoleglycerol-phosphate dehydratase family.</text>
</comment>
<dbReference type="SUPFAM" id="SSF54211">
    <property type="entry name" value="Ribosomal protein S5 domain 2-like"/>
    <property type="match status" value="2"/>
</dbReference>
<dbReference type="KEGG" id="dap:Dacet_2797"/>
<proteinExistence type="inferred from homology"/>
<evidence type="ECO:0000256" key="5">
    <source>
        <dbReference type="ARBA" id="ARBA00023239"/>
    </source>
</evidence>
<dbReference type="GO" id="GO:0004424">
    <property type="term" value="F:imidazoleglycerol-phosphate dehydratase activity"/>
    <property type="evidence" value="ECO:0007669"/>
    <property type="project" value="UniProtKB-UniRule"/>
</dbReference>
<protein>
    <recommendedName>
        <fullName evidence="2 6">Imidazoleglycerol-phosphate dehydratase</fullName>
        <shortName evidence="6">IGPD</shortName>
        <ecNumber evidence="6 7">4.2.1.19</ecNumber>
    </recommendedName>
</protein>
<dbReference type="PROSITE" id="PS00955">
    <property type="entry name" value="IGP_DEHYDRATASE_2"/>
    <property type="match status" value="1"/>
</dbReference>
<dbReference type="InParanoid" id="D4H5V7"/>
<dbReference type="PaxDb" id="522772-Dacet_2797"/>
<comment type="subcellular location">
    <subcellularLocation>
        <location evidence="6 7">Cytoplasm</location>
    </subcellularLocation>
</comment>
<dbReference type="InterPro" id="IPR020565">
    <property type="entry name" value="ImidazoleglycerP_deHydtase_CS"/>
</dbReference>
<dbReference type="NCBIfam" id="NF002111">
    <property type="entry name" value="PRK00951.2-1"/>
    <property type="match status" value="1"/>
</dbReference>
<dbReference type="UniPathway" id="UPA00031">
    <property type="reaction ID" value="UER00011"/>
</dbReference>
<dbReference type="PROSITE" id="PS00954">
    <property type="entry name" value="IGP_DEHYDRATASE_1"/>
    <property type="match status" value="1"/>
</dbReference>
<evidence type="ECO:0000256" key="3">
    <source>
        <dbReference type="ARBA" id="ARBA00022605"/>
    </source>
</evidence>
<organism evidence="8 9">
    <name type="scientific">Denitrovibrio acetiphilus (strain DSM 12809 / NBRC 114555 / N2460)</name>
    <dbReference type="NCBI Taxonomy" id="522772"/>
    <lineage>
        <taxon>Bacteria</taxon>
        <taxon>Pseudomonadati</taxon>
        <taxon>Deferribacterota</taxon>
        <taxon>Deferribacteres</taxon>
        <taxon>Deferribacterales</taxon>
        <taxon>Geovibrionaceae</taxon>
        <taxon>Denitrovibrio</taxon>
    </lineage>
</organism>
<evidence type="ECO:0000256" key="7">
    <source>
        <dbReference type="RuleBase" id="RU000599"/>
    </source>
</evidence>
<dbReference type="OrthoDB" id="9790411at2"/>
<comment type="pathway">
    <text evidence="1 6 7">Amino-acid biosynthesis; L-histidine biosynthesis; L-histidine from 5-phospho-alpha-D-ribose 1-diphosphate: step 6/9.</text>
</comment>
<evidence type="ECO:0000256" key="1">
    <source>
        <dbReference type="ARBA" id="ARBA00005047"/>
    </source>
</evidence>
<gene>
    <name evidence="6" type="primary">hisB</name>
    <name evidence="8" type="ordered locus">Dacet_2797</name>
</gene>
<dbReference type="NCBIfam" id="NF002109">
    <property type="entry name" value="PRK00951.1-5"/>
    <property type="match status" value="1"/>
</dbReference>